<accession>E9HG78</accession>
<dbReference type="InterPro" id="IPR015449">
    <property type="entry name" value="K_chnl_Ca-activ_SK"/>
</dbReference>
<keyword evidence="6 9" id="KW-0472">Membrane</keyword>
<dbReference type="Pfam" id="PF07885">
    <property type="entry name" value="Ion_trans_2"/>
    <property type="match status" value="1"/>
</dbReference>
<evidence type="ECO:0000256" key="2">
    <source>
        <dbReference type="ARBA" id="ARBA00022448"/>
    </source>
</evidence>
<dbReference type="InParanoid" id="E9HG78"/>
<dbReference type="KEGG" id="dpx:DAPPUDRAFT_301005"/>
<feature type="transmembrane region" description="Helical" evidence="9">
    <location>
        <begin position="67"/>
        <end position="87"/>
    </location>
</feature>
<evidence type="ECO:0000256" key="5">
    <source>
        <dbReference type="ARBA" id="ARBA00023065"/>
    </source>
</evidence>
<evidence type="ECO:0000313" key="11">
    <source>
        <dbReference type="EMBL" id="EFX69272.1"/>
    </source>
</evidence>
<keyword evidence="12" id="KW-1185">Reference proteome</keyword>
<keyword evidence="3 9" id="KW-0812">Transmembrane</keyword>
<dbReference type="HOGENOM" id="CLU_082141_1_0_1"/>
<proteinExistence type="predicted"/>
<dbReference type="GO" id="GO:0016286">
    <property type="term" value="F:small conductance calcium-activated potassium channel activity"/>
    <property type="evidence" value="ECO:0000318"/>
    <property type="project" value="GO_Central"/>
</dbReference>
<dbReference type="Gene3D" id="1.10.287.70">
    <property type="match status" value="2"/>
</dbReference>
<dbReference type="SUPFAM" id="SSF81324">
    <property type="entry name" value="Voltage-gated potassium channels"/>
    <property type="match status" value="1"/>
</dbReference>
<dbReference type="Proteomes" id="UP000000305">
    <property type="component" value="Unassembled WGS sequence"/>
</dbReference>
<keyword evidence="8" id="KW-0175">Coiled coil</keyword>
<dbReference type="GO" id="GO:0005516">
    <property type="term" value="F:calmodulin binding"/>
    <property type="evidence" value="ECO:0000318"/>
    <property type="project" value="GO_Central"/>
</dbReference>
<dbReference type="STRING" id="6669.E9HG78"/>
<keyword evidence="4 9" id="KW-1133">Transmembrane helix</keyword>
<evidence type="ECO:0000256" key="1">
    <source>
        <dbReference type="ARBA" id="ARBA00004141"/>
    </source>
</evidence>
<keyword evidence="2" id="KW-0813">Transport</keyword>
<dbReference type="Pfam" id="PF02888">
    <property type="entry name" value="CaMBD"/>
    <property type="match status" value="1"/>
</dbReference>
<feature type="coiled-coil region" evidence="8">
    <location>
        <begin position="189"/>
        <end position="223"/>
    </location>
</feature>
<dbReference type="GO" id="GO:0005886">
    <property type="term" value="C:plasma membrane"/>
    <property type="evidence" value="ECO:0000318"/>
    <property type="project" value="GO_Central"/>
</dbReference>
<gene>
    <name evidence="11" type="ORF">DAPPUDRAFT_301005</name>
</gene>
<name>E9HG78_DAPPU</name>
<sequence length="246" mass="28209">MAIYPGTFLLVVVGSLWIVASWTMRQCECYYDEEYNNLLNTMWLIMITFLTIGYGDMFPKTYCGRSISVATGFMGAGCTALLVAVILKKMELTQAEKRVHDLMRDTQFTKELKNAAANVLRESWLIYKYKKIAKRANPGRVRTHQRKFLQAIHSMQNAKMKHRNLMDDLHVDNNPNNNMGDQNAANKITSEMNTRQNILEERLSSLENKLVVLQETLAALPEEISRHLTMTQLNNSSRNLGHTIFS</sequence>
<keyword evidence="7" id="KW-0407">Ion channel</keyword>
<evidence type="ECO:0000259" key="10">
    <source>
        <dbReference type="SMART" id="SM01053"/>
    </source>
</evidence>
<comment type="subcellular location">
    <subcellularLocation>
        <location evidence="1">Membrane</location>
        <topology evidence="1">Multi-pass membrane protein</topology>
    </subcellularLocation>
</comment>
<evidence type="ECO:0000256" key="3">
    <source>
        <dbReference type="ARBA" id="ARBA00022692"/>
    </source>
</evidence>
<dbReference type="EMBL" id="GL732639">
    <property type="protein sequence ID" value="EFX69272.1"/>
    <property type="molecule type" value="Genomic_DNA"/>
</dbReference>
<protein>
    <recommendedName>
        <fullName evidence="10">Calmodulin-binding domain-containing protein</fullName>
    </recommendedName>
</protein>
<organism evidence="11 12">
    <name type="scientific">Daphnia pulex</name>
    <name type="common">Water flea</name>
    <dbReference type="NCBI Taxonomy" id="6669"/>
    <lineage>
        <taxon>Eukaryota</taxon>
        <taxon>Metazoa</taxon>
        <taxon>Ecdysozoa</taxon>
        <taxon>Arthropoda</taxon>
        <taxon>Crustacea</taxon>
        <taxon>Branchiopoda</taxon>
        <taxon>Diplostraca</taxon>
        <taxon>Cladocera</taxon>
        <taxon>Anomopoda</taxon>
        <taxon>Daphniidae</taxon>
        <taxon>Daphnia</taxon>
    </lineage>
</organism>
<feature type="transmembrane region" description="Helical" evidence="9">
    <location>
        <begin position="35"/>
        <end position="55"/>
    </location>
</feature>
<evidence type="ECO:0000256" key="8">
    <source>
        <dbReference type="SAM" id="Coils"/>
    </source>
</evidence>
<dbReference type="eggNOG" id="KOG3684">
    <property type="taxonomic scope" value="Eukaryota"/>
</dbReference>
<dbReference type="SMART" id="SM01053">
    <property type="entry name" value="CaMBD"/>
    <property type="match status" value="1"/>
</dbReference>
<dbReference type="SUPFAM" id="SSF81327">
    <property type="entry name" value="Small-conductance potassium channel"/>
    <property type="match status" value="1"/>
</dbReference>
<dbReference type="InterPro" id="IPR036122">
    <property type="entry name" value="CaM-bd_dom_sf"/>
</dbReference>
<dbReference type="InterPro" id="IPR013099">
    <property type="entry name" value="K_chnl_dom"/>
</dbReference>
<dbReference type="GO" id="GO:0071805">
    <property type="term" value="P:potassium ion transmembrane transport"/>
    <property type="evidence" value="ECO:0000318"/>
    <property type="project" value="GO_Central"/>
</dbReference>
<dbReference type="PhylomeDB" id="E9HG78"/>
<feature type="domain" description="Calmodulin-binding" evidence="10">
    <location>
        <begin position="105"/>
        <end position="188"/>
    </location>
</feature>
<dbReference type="InterPro" id="IPR004178">
    <property type="entry name" value="CaM-bd_dom"/>
</dbReference>
<evidence type="ECO:0000256" key="4">
    <source>
        <dbReference type="ARBA" id="ARBA00022989"/>
    </source>
</evidence>
<dbReference type="OrthoDB" id="73653at2759"/>
<dbReference type="GO" id="GO:0043025">
    <property type="term" value="C:neuronal cell body"/>
    <property type="evidence" value="ECO:0000318"/>
    <property type="project" value="GO_Central"/>
</dbReference>
<evidence type="ECO:0000256" key="9">
    <source>
        <dbReference type="SAM" id="Phobius"/>
    </source>
</evidence>
<dbReference type="GO" id="GO:0043005">
    <property type="term" value="C:neuron projection"/>
    <property type="evidence" value="ECO:0000318"/>
    <property type="project" value="GO_Central"/>
</dbReference>
<feature type="transmembrane region" description="Helical" evidence="9">
    <location>
        <begin position="6"/>
        <end position="23"/>
    </location>
</feature>
<evidence type="ECO:0000313" key="12">
    <source>
        <dbReference type="Proteomes" id="UP000000305"/>
    </source>
</evidence>
<reference evidence="11 12" key="1">
    <citation type="journal article" date="2011" name="Science">
        <title>The ecoresponsive genome of Daphnia pulex.</title>
        <authorList>
            <person name="Colbourne J.K."/>
            <person name="Pfrender M.E."/>
            <person name="Gilbert D."/>
            <person name="Thomas W.K."/>
            <person name="Tucker A."/>
            <person name="Oakley T.H."/>
            <person name="Tokishita S."/>
            <person name="Aerts A."/>
            <person name="Arnold G.J."/>
            <person name="Basu M.K."/>
            <person name="Bauer D.J."/>
            <person name="Caceres C.E."/>
            <person name="Carmel L."/>
            <person name="Casola C."/>
            <person name="Choi J.H."/>
            <person name="Detter J.C."/>
            <person name="Dong Q."/>
            <person name="Dusheyko S."/>
            <person name="Eads B.D."/>
            <person name="Frohlich T."/>
            <person name="Geiler-Samerotte K.A."/>
            <person name="Gerlach D."/>
            <person name="Hatcher P."/>
            <person name="Jogdeo S."/>
            <person name="Krijgsveld J."/>
            <person name="Kriventseva E.V."/>
            <person name="Kultz D."/>
            <person name="Laforsch C."/>
            <person name="Lindquist E."/>
            <person name="Lopez J."/>
            <person name="Manak J.R."/>
            <person name="Muller J."/>
            <person name="Pangilinan J."/>
            <person name="Patwardhan R.P."/>
            <person name="Pitluck S."/>
            <person name="Pritham E.J."/>
            <person name="Rechtsteiner A."/>
            <person name="Rho M."/>
            <person name="Rogozin I.B."/>
            <person name="Sakarya O."/>
            <person name="Salamov A."/>
            <person name="Schaack S."/>
            <person name="Shapiro H."/>
            <person name="Shiga Y."/>
            <person name="Skalitzky C."/>
            <person name="Smith Z."/>
            <person name="Souvorov A."/>
            <person name="Sung W."/>
            <person name="Tang Z."/>
            <person name="Tsuchiya D."/>
            <person name="Tu H."/>
            <person name="Vos H."/>
            <person name="Wang M."/>
            <person name="Wolf Y.I."/>
            <person name="Yamagata H."/>
            <person name="Yamada T."/>
            <person name="Ye Y."/>
            <person name="Shaw J.R."/>
            <person name="Andrews J."/>
            <person name="Crease T.J."/>
            <person name="Tang H."/>
            <person name="Lucas S.M."/>
            <person name="Robertson H.M."/>
            <person name="Bork P."/>
            <person name="Koonin E.V."/>
            <person name="Zdobnov E.M."/>
            <person name="Grigoriev I.V."/>
            <person name="Lynch M."/>
            <person name="Boore J.L."/>
        </authorList>
    </citation>
    <scope>NUCLEOTIDE SEQUENCE [LARGE SCALE GENOMIC DNA]</scope>
</reference>
<evidence type="ECO:0000256" key="7">
    <source>
        <dbReference type="ARBA" id="ARBA00023303"/>
    </source>
</evidence>
<dbReference type="OMA" id="WIVASWT"/>
<dbReference type="AlphaFoldDB" id="E9HG78"/>
<evidence type="ECO:0000256" key="6">
    <source>
        <dbReference type="ARBA" id="ARBA00023136"/>
    </source>
</evidence>
<dbReference type="PANTHER" id="PTHR10153">
    <property type="entry name" value="SMALL CONDUCTANCE CALCIUM-ACTIVATED POTASSIUM CHANNEL"/>
    <property type="match status" value="1"/>
</dbReference>
<keyword evidence="5" id="KW-0406">Ion transport</keyword>